<sequence>GLLTNLLTHGLLLAIIILYLLPKKVSSEQILNNV</sequence>
<proteinExistence type="predicted"/>
<keyword evidence="1" id="KW-1133">Transmembrane helix</keyword>
<name>X1REH1_9ZZZZ</name>
<evidence type="ECO:0000256" key="1">
    <source>
        <dbReference type="SAM" id="Phobius"/>
    </source>
</evidence>
<feature type="transmembrane region" description="Helical" evidence="1">
    <location>
        <begin position="6"/>
        <end position="22"/>
    </location>
</feature>
<dbReference type="AlphaFoldDB" id="X1REH1"/>
<keyword evidence="1" id="KW-0812">Transmembrane</keyword>
<keyword evidence="1" id="KW-0472">Membrane</keyword>
<protein>
    <submittedName>
        <fullName evidence="2">Uncharacterized protein</fullName>
    </submittedName>
</protein>
<organism evidence="2">
    <name type="scientific">marine sediment metagenome</name>
    <dbReference type="NCBI Taxonomy" id="412755"/>
    <lineage>
        <taxon>unclassified sequences</taxon>
        <taxon>metagenomes</taxon>
        <taxon>ecological metagenomes</taxon>
    </lineage>
</organism>
<gene>
    <name evidence="2" type="ORF">S12H4_20913</name>
</gene>
<comment type="caution">
    <text evidence="2">The sequence shown here is derived from an EMBL/GenBank/DDBJ whole genome shotgun (WGS) entry which is preliminary data.</text>
</comment>
<accession>X1REH1</accession>
<reference evidence="2" key="1">
    <citation type="journal article" date="2014" name="Front. Microbiol.">
        <title>High frequency of phylogenetically diverse reductive dehalogenase-homologous genes in deep subseafloor sedimentary metagenomes.</title>
        <authorList>
            <person name="Kawai M."/>
            <person name="Futagami T."/>
            <person name="Toyoda A."/>
            <person name="Takaki Y."/>
            <person name="Nishi S."/>
            <person name="Hori S."/>
            <person name="Arai W."/>
            <person name="Tsubouchi T."/>
            <person name="Morono Y."/>
            <person name="Uchiyama I."/>
            <person name="Ito T."/>
            <person name="Fujiyama A."/>
            <person name="Inagaki F."/>
            <person name="Takami H."/>
        </authorList>
    </citation>
    <scope>NUCLEOTIDE SEQUENCE</scope>
    <source>
        <strain evidence="2">Expedition CK06-06</strain>
    </source>
</reference>
<dbReference type="EMBL" id="BARW01010671">
    <property type="protein sequence ID" value="GAI79132.1"/>
    <property type="molecule type" value="Genomic_DNA"/>
</dbReference>
<evidence type="ECO:0000313" key="2">
    <source>
        <dbReference type="EMBL" id="GAI79132.1"/>
    </source>
</evidence>
<feature type="non-terminal residue" evidence="2">
    <location>
        <position position="1"/>
    </location>
</feature>